<dbReference type="InterPro" id="IPR025411">
    <property type="entry name" value="DUF4136"/>
</dbReference>
<reference evidence="3 4" key="1">
    <citation type="submission" date="2019-03" db="EMBL/GenBank/DDBJ databases">
        <title>Freshwater and sediment microbial communities from various areas in North America, analyzing microbe dynamics in response to fracking.</title>
        <authorList>
            <person name="Lamendella R."/>
        </authorList>
    </citation>
    <scope>NUCLEOTIDE SEQUENCE [LARGE SCALE GENOMIC DNA]</scope>
    <source>
        <strain evidence="3 4">74A</strain>
    </source>
</reference>
<dbReference type="EMBL" id="SLWF01000018">
    <property type="protein sequence ID" value="TCN82555.1"/>
    <property type="molecule type" value="Genomic_DNA"/>
</dbReference>
<dbReference type="OrthoDB" id="329837at2"/>
<dbReference type="RefSeq" id="WP_133039393.1">
    <property type="nucleotide sequence ID" value="NZ_BMXW01000005.1"/>
</dbReference>
<feature type="signal peptide" evidence="1">
    <location>
        <begin position="1"/>
        <end position="18"/>
    </location>
</feature>
<feature type="domain" description="DUF4136" evidence="2">
    <location>
        <begin position="23"/>
        <end position="182"/>
    </location>
</feature>
<evidence type="ECO:0000256" key="1">
    <source>
        <dbReference type="SAM" id="SignalP"/>
    </source>
</evidence>
<dbReference type="Proteomes" id="UP000294832">
    <property type="component" value="Unassembled WGS sequence"/>
</dbReference>
<organism evidence="3 4">
    <name type="scientific">Shewanella fodinae</name>
    <dbReference type="NCBI Taxonomy" id="552357"/>
    <lineage>
        <taxon>Bacteria</taxon>
        <taxon>Pseudomonadati</taxon>
        <taxon>Pseudomonadota</taxon>
        <taxon>Gammaproteobacteria</taxon>
        <taxon>Alteromonadales</taxon>
        <taxon>Shewanellaceae</taxon>
        <taxon>Shewanella</taxon>
    </lineage>
</organism>
<dbReference type="Pfam" id="PF13590">
    <property type="entry name" value="DUF4136"/>
    <property type="match status" value="1"/>
</dbReference>
<dbReference type="PROSITE" id="PS51257">
    <property type="entry name" value="PROKAR_LIPOPROTEIN"/>
    <property type="match status" value="1"/>
</dbReference>
<comment type="caution">
    <text evidence="3">The sequence shown here is derived from an EMBL/GenBank/DDBJ whole genome shotgun (WGS) entry which is preliminary data.</text>
</comment>
<proteinExistence type="predicted"/>
<protein>
    <submittedName>
        <fullName evidence="3">Uncharacterized protein DUF4136</fullName>
    </submittedName>
</protein>
<sequence>MKKLIFAALVLLMGGCSALDTGWDYNPEVNFSQYKHYAWVPATKENGAEYQLNGLLDQRVREAVDTEMARKGYVKVAAKDADVLVNYLTKTDKRFKVDSINSGMGYSPFWGPRWYFGGSIQSNTQVKEYEVGTLILDLVDAKTNKLIWRGAANGVIRDYKTPQQRIAKMNEAVTGVLANFPPKPEK</sequence>
<keyword evidence="4" id="KW-1185">Reference proteome</keyword>
<dbReference type="Gene3D" id="3.30.160.670">
    <property type="match status" value="1"/>
</dbReference>
<feature type="chain" id="PRO_5020795788" evidence="1">
    <location>
        <begin position="19"/>
        <end position="186"/>
    </location>
</feature>
<evidence type="ECO:0000259" key="2">
    <source>
        <dbReference type="Pfam" id="PF13590"/>
    </source>
</evidence>
<evidence type="ECO:0000313" key="3">
    <source>
        <dbReference type="EMBL" id="TCN82555.1"/>
    </source>
</evidence>
<dbReference type="AlphaFoldDB" id="A0A4R2FD67"/>
<name>A0A4R2FD67_9GAMM</name>
<gene>
    <name evidence="3" type="ORF">EDC91_11823</name>
</gene>
<accession>A0A4R2FD67</accession>
<evidence type="ECO:0000313" key="4">
    <source>
        <dbReference type="Proteomes" id="UP000294832"/>
    </source>
</evidence>
<keyword evidence="1" id="KW-0732">Signal</keyword>